<dbReference type="RefSeq" id="WP_166756591.1">
    <property type="nucleotide sequence ID" value="NZ_BAABJU010000003.1"/>
</dbReference>
<evidence type="ECO:0000259" key="14">
    <source>
        <dbReference type="PROSITE" id="PS51278"/>
    </source>
</evidence>
<dbReference type="InterPro" id="IPR017932">
    <property type="entry name" value="GATase_2_dom"/>
</dbReference>
<keyword evidence="3 16" id="KW-0436">Ligase</keyword>
<evidence type="ECO:0000256" key="11">
    <source>
        <dbReference type="PIRSR" id="PIRSR001589-1"/>
    </source>
</evidence>
<dbReference type="CDD" id="cd01991">
    <property type="entry name" value="Asn_synthase_B_C"/>
    <property type="match status" value="1"/>
</dbReference>
<dbReference type="PANTHER" id="PTHR11772:SF2">
    <property type="entry name" value="ASPARAGINE SYNTHETASE [GLUTAMINE-HYDROLYZING]"/>
    <property type="match status" value="1"/>
</dbReference>
<dbReference type="PANTHER" id="PTHR11772">
    <property type="entry name" value="ASPARAGINE SYNTHETASE"/>
    <property type="match status" value="1"/>
</dbReference>
<keyword evidence="6 12" id="KW-0067">ATP-binding</keyword>
<evidence type="ECO:0000256" key="1">
    <source>
        <dbReference type="ARBA" id="ARBA00005752"/>
    </source>
</evidence>
<keyword evidence="4 11" id="KW-0028">Amino-acid biosynthesis</keyword>
<name>A0A846LU49_9ACTN</name>
<dbReference type="SUPFAM" id="SSF56235">
    <property type="entry name" value="N-terminal nucleophile aminohydrolases (Ntn hydrolases)"/>
    <property type="match status" value="1"/>
</dbReference>
<feature type="domain" description="Glutamine amidotransferase type-2" evidence="14">
    <location>
        <begin position="2"/>
        <end position="183"/>
    </location>
</feature>
<comment type="catalytic activity">
    <reaction evidence="10">
        <text>L-aspartate + L-glutamine + ATP + H2O = L-asparagine + L-glutamate + AMP + diphosphate + H(+)</text>
        <dbReference type="Rhea" id="RHEA:12228"/>
        <dbReference type="ChEBI" id="CHEBI:15377"/>
        <dbReference type="ChEBI" id="CHEBI:15378"/>
        <dbReference type="ChEBI" id="CHEBI:29985"/>
        <dbReference type="ChEBI" id="CHEBI:29991"/>
        <dbReference type="ChEBI" id="CHEBI:30616"/>
        <dbReference type="ChEBI" id="CHEBI:33019"/>
        <dbReference type="ChEBI" id="CHEBI:58048"/>
        <dbReference type="ChEBI" id="CHEBI:58359"/>
        <dbReference type="ChEBI" id="CHEBI:456215"/>
        <dbReference type="EC" id="6.3.5.4"/>
    </reaction>
</comment>
<evidence type="ECO:0000256" key="8">
    <source>
        <dbReference type="ARBA" id="ARBA00022962"/>
    </source>
</evidence>
<dbReference type="PROSITE" id="PS51278">
    <property type="entry name" value="GATASE_TYPE_2"/>
    <property type="match status" value="1"/>
</dbReference>
<comment type="similarity">
    <text evidence="1">Belongs to the asparagine synthetase family.</text>
</comment>
<dbReference type="EMBL" id="BMMI01000007">
    <property type="protein sequence ID" value="GGL78438.1"/>
    <property type="molecule type" value="Genomic_DNA"/>
</dbReference>
<feature type="site" description="Important for beta-aspartyl-AMP intermediate formation" evidence="13">
    <location>
        <position position="338"/>
    </location>
</feature>
<evidence type="ECO:0000256" key="12">
    <source>
        <dbReference type="PIRSR" id="PIRSR001589-2"/>
    </source>
</evidence>
<dbReference type="InterPro" id="IPR050795">
    <property type="entry name" value="Asn_Synthetase"/>
</dbReference>
<evidence type="ECO:0000256" key="13">
    <source>
        <dbReference type="PIRSR" id="PIRSR001589-3"/>
    </source>
</evidence>
<dbReference type="PIRSF" id="PIRSF001589">
    <property type="entry name" value="Asn_synthetase_glu-h"/>
    <property type="match status" value="1"/>
</dbReference>
<dbReference type="AlphaFoldDB" id="A0A846LU49"/>
<dbReference type="Proteomes" id="UP000648663">
    <property type="component" value="Unassembled WGS sequence"/>
</dbReference>
<dbReference type="Pfam" id="PF13537">
    <property type="entry name" value="GATase_7"/>
    <property type="match status" value="1"/>
</dbReference>
<dbReference type="EMBL" id="JAAMPA010000002">
    <property type="protein sequence ID" value="NIH68988.1"/>
    <property type="molecule type" value="Genomic_DNA"/>
</dbReference>
<protein>
    <recommendedName>
        <fullName evidence="2">asparagine synthase (glutamine-hydrolyzing)</fullName>
        <ecNumber evidence="2">6.3.5.4</ecNumber>
    </recommendedName>
</protein>
<dbReference type="InterPro" id="IPR033738">
    <property type="entry name" value="AsnB_N"/>
</dbReference>
<evidence type="ECO:0000313" key="15">
    <source>
        <dbReference type="EMBL" id="GGL78438.1"/>
    </source>
</evidence>
<dbReference type="Gene3D" id="3.60.20.10">
    <property type="entry name" value="Glutamine Phosphoribosylpyrophosphate, subunit 1, domain 1"/>
    <property type="match status" value="1"/>
</dbReference>
<dbReference type="SUPFAM" id="SSF52402">
    <property type="entry name" value="Adenine nucleotide alpha hydrolases-like"/>
    <property type="match status" value="1"/>
</dbReference>
<comment type="caution">
    <text evidence="16">The sequence shown here is derived from an EMBL/GenBank/DDBJ whole genome shotgun (WGS) entry which is preliminary data.</text>
</comment>
<dbReference type="Gene3D" id="3.40.50.620">
    <property type="entry name" value="HUPs"/>
    <property type="match status" value="1"/>
</dbReference>
<organism evidence="16 17">
    <name type="scientific">Modestobacter marinus</name>
    <dbReference type="NCBI Taxonomy" id="477641"/>
    <lineage>
        <taxon>Bacteria</taxon>
        <taxon>Bacillati</taxon>
        <taxon>Actinomycetota</taxon>
        <taxon>Actinomycetes</taxon>
        <taxon>Geodermatophilales</taxon>
        <taxon>Geodermatophilaceae</taxon>
        <taxon>Modestobacter</taxon>
    </lineage>
</organism>
<reference evidence="16 17" key="3">
    <citation type="submission" date="2020-02" db="EMBL/GenBank/DDBJ databases">
        <title>Sequencing the genomes of 1000 actinobacteria strains.</title>
        <authorList>
            <person name="Klenk H.-P."/>
        </authorList>
    </citation>
    <scope>NUCLEOTIDE SEQUENCE [LARGE SCALE GENOMIC DNA]</scope>
    <source>
        <strain evidence="16 17">DSM 45201</strain>
    </source>
</reference>
<feature type="binding site" evidence="12">
    <location>
        <position position="261"/>
    </location>
    <ligand>
        <name>ATP</name>
        <dbReference type="ChEBI" id="CHEBI:30616"/>
    </ligand>
</feature>
<dbReference type="Pfam" id="PF00733">
    <property type="entry name" value="Asn_synthase"/>
    <property type="match status" value="2"/>
</dbReference>
<reference evidence="15" key="1">
    <citation type="journal article" date="2014" name="Int. J. Syst. Evol. Microbiol.">
        <title>Complete genome of a new Firmicutes species belonging to the dominant human colonic microbiota ('Ruminococcus bicirculans') reveals two chromosomes and a selective capacity to utilize plant glucans.</title>
        <authorList>
            <consortium name="NISC Comparative Sequencing Program"/>
            <person name="Wegmann U."/>
            <person name="Louis P."/>
            <person name="Goesmann A."/>
            <person name="Henrissat B."/>
            <person name="Duncan S.H."/>
            <person name="Flint H.J."/>
        </authorList>
    </citation>
    <scope>NUCLEOTIDE SEQUENCE</scope>
    <source>
        <strain evidence="15">CGMCC 4.5581</strain>
    </source>
</reference>
<keyword evidence="5 12" id="KW-0547">Nucleotide-binding</keyword>
<reference evidence="15" key="4">
    <citation type="submission" date="2024-05" db="EMBL/GenBank/DDBJ databases">
        <authorList>
            <person name="Sun Q."/>
            <person name="Zhou Y."/>
        </authorList>
    </citation>
    <scope>NUCLEOTIDE SEQUENCE</scope>
    <source>
        <strain evidence="15">CGMCC 4.5581</strain>
    </source>
</reference>
<evidence type="ECO:0000256" key="5">
    <source>
        <dbReference type="ARBA" id="ARBA00022741"/>
    </source>
</evidence>
<dbReference type="GO" id="GO:0004066">
    <property type="term" value="F:asparagine synthase (glutamine-hydrolyzing) activity"/>
    <property type="evidence" value="ECO:0007669"/>
    <property type="project" value="UniProtKB-EC"/>
</dbReference>
<evidence type="ECO:0000313" key="16">
    <source>
        <dbReference type="EMBL" id="NIH68988.1"/>
    </source>
</evidence>
<dbReference type="EC" id="6.3.5.4" evidence="2"/>
<evidence type="ECO:0000256" key="6">
    <source>
        <dbReference type="ARBA" id="ARBA00022840"/>
    </source>
</evidence>
<sequence>MCGIAAVVGPGSGAERARFDAMLAALSPRGEVEEVLHDDAALLGTARLRIVDREHAVQPWVSEDGRWALCFNGEVFNHAALRDRLHAEGRRTRSVSDTEVVLETVLAWGEQALQRMRGEFAFALVARDTHRVFLARDPVGVKPLYWARVADRLHVASEVKALVPLGVPVSEVPPGHCGWAEPGADPDLHPWLDLYRLGEGRPVLSDVDEAAAALRETLTDAVRIRVDTDLRVGVVLSGGLDSSLTLLLVRQLHPDCVAFTVGAEGSADLAHARRLTAALAVEHVVVPVRPRDIGAGDVREAIRVSELTEYGDIINAVVSQRLFAAVHEAGVKVVLTGDGSDELFGGYAMYRRVAAEDQRRLFLHKIRHLSRTELQRVDRTSMGHGVEARVPFLDPTMLDLAMRVPQELKQRDGYEKWIVRHAFADLLPDHVARRHKDPMSHSSGLHERIRLFRPLFPRMYRSCGYACLAPLQRDFSEVLRDHDHDLDAAVAAARTPRDLTLAEHARDLAGAVRWNVAAAVRRPPR</sequence>
<evidence type="ECO:0000313" key="18">
    <source>
        <dbReference type="Proteomes" id="UP000648663"/>
    </source>
</evidence>
<keyword evidence="7 11" id="KW-0061">Asparagine biosynthesis</keyword>
<accession>A0A846LU49</accession>
<evidence type="ECO:0000256" key="9">
    <source>
        <dbReference type="ARBA" id="ARBA00029440"/>
    </source>
</evidence>
<reference evidence="18" key="2">
    <citation type="journal article" date="2019" name="Int. J. Syst. Evol. Microbiol.">
        <title>The Global Catalogue of Microorganisms (GCM) 10K type strain sequencing project: providing services to taxonomists for standard genome sequencing and annotation.</title>
        <authorList>
            <consortium name="The Broad Institute Genomics Platform"/>
            <consortium name="The Broad Institute Genome Sequencing Center for Infectious Disease"/>
            <person name="Wu L."/>
            <person name="Ma J."/>
        </authorList>
    </citation>
    <scope>NUCLEOTIDE SEQUENCE [LARGE SCALE GENOMIC DNA]</scope>
    <source>
        <strain evidence="18">CGMCC 4.5581</strain>
    </source>
</reference>
<dbReference type="Proteomes" id="UP000552836">
    <property type="component" value="Unassembled WGS sequence"/>
</dbReference>
<comment type="pathway">
    <text evidence="9">Amino-acid biosynthesis.</text>
</comment>
<evidence type="ECO:0000256" key="3">
    <source>
        <dbReference type="ARBA" id="ARBA00022598"/>
    </source>
</evidence>
<evidence type="ECO:0000256" key="10">
    <source>
        <dbReference type="ARBA" id="ARBA00048741"/>
    </source>
</evidence>
<evidence type="ECO:0000313" key="17">
    <source>
        <dbReference type="Proteomes" id="UP000552836"/>
    </source>
</evidence>
<feature type="binding site" evidence="12">
    <location>
        <position position="97"/>
    </location>
    <ligand>
        <name>L-glutamine</name>
        <dbReference type="ChEBI" id="CHEBI:58359"/>
    </ligand>
</feature>
<keyword evidence="8 11" id="KW-0315">Glutamine amidotransferase</keyword>
<dbReference type="InterPro" id="IPR029055">
    <property type="entry name" value="Ntn_hydrolases_N"/>
</dbReference>
<evidence type="ECO:0000256" key="2">
    <source>
        <dbReference type="ARBA" id="ARBA00012737"/>
    </source>
</evidence>
<dbReference type="GO" id="GO:0005829">
    <property type="term" value="C:cytosol"/>
    <property type="evidence" value="ECO:0007669"/>
    <property type="project" value="TreeGrafter"/>
</dbReference>
<dbReference type="InterPro" id="IPR006426">
    <property type="entry name" value="Asn_synth_AEB"/>
</dbReference>
<dbReference type="CDD" id="cd00712">
    <property type="entry name" value="AsnB"/>
    <property type="match status" value="1"/>
</dbReference>
<keyword evidence="18" id="KW-1185">Reference proteome</keyword>
<dbReference type="InterPro" id="IPR014729">
    <property type="entry name" value="Rossmann-like_a/b/a_fold"/>
</dbReference>
<dbReference type="GO" id="GO:0005524">
    <property type="term" value="F:ATP binding"/>
    <property type="evidence" value="ECO:0007669"/>
    <property type="project" value="UniProtKB-KW"/>
</dbReference>
<evidence type="ECO:0000256" key="4">
    <source>
        <dbReference type="ARBA" id="ARBA00022605"/>
    </source>
</evidence>
<dbReference type="GO" id="GO:0006529">
    <property type="term" value="P:asparagine biosynthetic process"/>
    <property type="evidence" value="ECO:0007669"/>
    <property type="project" value="UniProtKB-KW"/>
</dbReference>
<feature type="active site" description="For GATase activity" evidence="11">
    <location>
        <position position="2"/>
    </location>
</feature>
<evidence type="ECO:0000256" key="7">
    <source>
        <dbReference type="ARBA" id="ARBA00022888"/>
    </source>
</evidence>
<gene>
    <name evidence="16" type="ORF">FB380_003476</name>
    <name evidence="15" type="ORF">GCM10011589_38110</name>
</gene>
<dbReference type="InterPro" id="IPR001962">
    <property type="entry name" value="Asn_synthase"/>
</dbReference>
<proteinExistence type="inferred from homology"/>